<dbReference type="Proteomes" id="UP000030672">
    <property type="component" value="Unassembled WGS sequence"/>
</dbReference>
<dbReference type="RefSeq" id="XP_040877605.1">
    <property type="nucleotide sequence ID" value="XM_041018632.1"/>
</dbReference>
<keyword evidence="3" id="KW-1185">Reference proteome</keyword>
<name>A0A074VS97_AURM1</name>
<dbReference type="STRING" id="1043003.A0A074VS97"/>
<dbReference type="InterPro" id="IPR014848">
    <property type="entry name" value="Rgp1"/>
</dbReference>
<feature type="compositionally biased region" description="Polar residues" evidence="1">
    <location>
        <begin position="207"/>
        <end position="230"/>
    </location>
</feature>
<dbReference type="EMBL" id="KL584842">
    <property type="protein sequence ID" value="KEQ60582.1"/>
    <property type="molecule type" value="Genomic_DNA"/>
</dbReference>
<feature type="compositionally biased region" description="Pro residues" evidence="1">
    <location>
        <begin position="246"/>
        <end position="264"/>
    </location>
</feature>
<feature type="compositionally biased region" description="Polar residues" evidence="1">
    <location>
        <begin position="283"/>
        <end position="308"/>
    </location>
</feature>
<evidence type="ECO:0000313" key="3">
    <source>
        <dbReference type="Proteomes" id="UP000030672"/>
    </source>
</evidence>
<dbReference type="InterPro" id="IPR014752">
    <property type="entry name" value="Arrestin-like_C"/>
</dbReference>
<feature type="compositionally biased region" description="Polar residues" evidence="1">
    <location>
        <begin position="154"/>
        <end position="180"/>
    </location>
</feature>
<feature type="compositionally biased region" description="Polar residues" evidence="1">
    <location>
        <begin position="120"/>
        <end position="142"/>
    </location>
</feature>
<dbReference type="GeneID" id="63912005"/>
<dbReference type="HOGENOM" id="CLU_005862_0_0_1"/>
<evidence type="ECO:0000313" key="2">
    <source>
        <dbReference type="EMBL" id="KEQ60582.1"/>
    </source>
</evidence>
<proteinExistence type="predicted"/>
<feature type="compositionally biased region" description="Low complexity" evidence="1">
    <location>
        <begin position="105"/>
        <end position="114"/>
    </location>
</feature>
<organism evidence="2 3">
    <name type="scientific">Aureobasidium melanogenum (strain CBS 110374)</name>
    <name type="common">Aureobasidium pullulans var. melanogenum</name>
    <dbReference type="NCBI Taxonomy" id="1043003"/>
    <lineage>
        <taxon>Eukaryota</taxon>
        <taxon>Fungi</taxon>
        <taxon>Dikarya</taxon>
        <taxon>Ascomycota</taxon>
        <taxon>Pezizomycotina</taxon>
        <taxon>Dothideomycetes</taxon>
        <taxon>Dothideomycetidae</taxon>
        <taxon>Dothideales</taxon>
        <taxon>Saccotheciaceae</taxon>
        <taxon>Aureobasidium</taxon>
    </lineage>
</organism>
<feature type="region of interest" description="Disordered" evidence="1">
    <location>
        <begin position="29"/>
        <end position="339"/>
    </location>
</feature>
<dbReference type="Gene3D" id="2.60.40.640">
    <property type="match status" value="1"/>
</dbReference>
<feature type="compositionally biased region" description="Polar residues" evidence="1">
    <location>
        <begin position="76"/>
        <end position="88"/>
    </location>
</feature>
<dbReference type="PANTHER" id="PTHR12507">
    <property type="entry name" value="REDUCED GROWTH PHENOTYPE 1 RGP1, YEAST -RELATED"/>
    <property type="match status" value="1"/>
</dbReference>
<feature type="region of interest" description="Disordered" evidence="1">
    <location>
        <begin position="576"/>
        <end position="600"/>
    </location>
</feature>
<feature type="non-terminal residue" evidence="2">
    <location>
        <position position="1"/>
    </location>
</feature>
<dbReference type="Pfam" id="PF08737">
    <property type="entry name" value="Rgp1"/>
    <property type="match status" value="1"/>
</dbReference>
<feature type="compositionally biased region" description="Polar residues" evidence="1">
    <location>
        <begin position="326"/>
        <end position="336"/>
    </location>
</feature>
<gene>
    <name evidence="2" type="ORF">M437DRAFT_11832</name>
</gene>
<feature type="compositionally biased region" description="Polar residues" evidence="1">
    <location>
        <begin position="53"/>
        <end position="68"/>
    </location>
</feature>
<reference evidence="2 3" key="1">
    <citation type="journal article" date="2014" name="BMC Genomics">
        <title>Genome sequencing of four Aureobasidium pullulans varieties: biotechnological potential, stress tolerance, and description of new species.</title>
        <authorList>
            <person name="Gostin Ar C."/>
            <person name="Ohm R.A."/>
            <person name="Kogej T."/>
            <person name="Sonjak S."/>
            <person name="Turk M."/>
            <person name="Zajc J."/>
            <person name="Zalar P."/>
            <person name="Grube M."/>
            <person name="Sun H."/>
            <person name="Han J."/>
            <person name="Sharma A."/>
            <person name="Chiniquy J."/>
            <person name="Ngan C.Y."/>
            <person name="Lipzen A."/>
            <person name="Barry K."/>
            <person name="Grigoriev I.V."/>
            <person name="Gunde-Cimerman N."/>
        </authorList>
    </citation>
    <scope>NUCLEOTIDE SEQUENCE [LARGE SCALE GENOMIC DNA]</scope>
    <source>
        <strain evidence="2 3">CBS 110374</strain>
    </source>
</reference>
<sequence>SNVRAYVQWKESSVFAGEEIECIISFKNTCDDDDDQQAPDDKTTTSRHKPAQRQRTVTHSTQQLSTAPSVAPSVAGSRTPSHRPTLSLTVYPPPTSAHARVPSHAASNTTSTSARHVQTHGRSLSIMSMGSDKAATTNSMNSRRPPARGHGRSASMQVLSRTPSYQAPSLSFSSYRNPSPLQDHHPPLTRRTSGIRTAPGTPAFNFPSPTTAQHPSAANNSPQRPPSASNIMPPPSRYPSASSASFPPPDPAPHQRPPHLPSPKLPDVSPSHANPLSRIISESGANDTPRTSSDFYSLTNHSSETVSSDAALPPPSRILPKPINGRNHQVAPTSMPRSKEPETLMMGYIQTMGSFILDGSLVNQAPFEDVKRKGVVGGQGGGGVVGVEKSKRESRMFGFGWSNIGESLGGLLGGGEMSSIKEMRSVASSKTIPLLSTPQSILFVDLRLAPGETKSYSYRFRLPRGLPPSHKGRAIKVQYHLTLGIQRPGGKQQVKHIEIPFRVLGSVNTRGETLGHDLMSPYVLLSDKARSQSIAISGSKPQFPSAKSPSERRGSSSLLEDFLSYTNQLLAHPHSESGALLSPTAEKPSRRRSSLEDITPNSMKEAIDMAILRSNISSGSSDHITQSSNRFTIARGGQLVAIITIVRPAYRLGEIITGIIDFTQTTPEIESVTDQIPSYGINVWLETTERVDPSLALRSSSSVQRATRKTHAHVSENVLFARKVSFRLEIPTTATPTFETTGVQLDWRVRVEFVTSRVRPKSALAEARENDLLEEVGRDERGVVRIAKERLVAETFEVSVPIRVYG</sequence>
<evidence type="ECO:0000256" key="1">
    <source>
        <dbReference type="SAM" id="MobiDB-lite"/>
    </source>
</evidence>
<feature type="non-terminal residue" evidence="2">
    <location>
        <position position="806"/>
    </location>
</feature>
<dbReference type="AlphaFoldDB" id="A0A074VS97"/>
<accession>A0A074VS97</accession>
<protein>
    <submittedName>
        <fullName evidence="2">Rgp1-domain-containing protein</fullName>
    </submittedName>
</protein>